<dbReference type="eggNOG" id="KOG4177">
    <property type="taxonomic scope" value="Eukaryota"/>
</dbReference>
<proteinExistence type="predicted"/>
<evidence type="ECO:0000256" key="2">
    <source>
        <dbReference type="SAM" id="MobiDB-lite"/>
    </source>
</evidence>
<dbReference type="AlphaFoldDB" id="H2ZMP7"/>
<feature type="compositionally biased region" description="Low complexity" evidence="2">
    <location>
        <begin position="30"/>
        <end position="41"/>
    </location>
</feature>
<evidence type="ECO:0000313" key="4">
    <source>
        <dbReference type="Ensembl" id="ENSCSAVP00000018863.1"/>
    </source>
</evidence>
<protein>
    <recommendedName>
        <fullName evidence="3">PLAT domain-containing protein</fullName>
    </recommendedName>
</protein>
<feature type="region of interest" description="Disordered" evidence="2">
    <location>
        <begin position="100"/>
        <end position="130"/>
    </location>
</feature>
<evidence type="ECO:0000259" key="3">
    <source>
        <dbReference type="PROSITE" id="PS50095"/>
    </source>
</evidence>
<evidence type="ECO:0000313" key="5">
    <source>
        <dbReference type="Proteomes" id="UP000007875"/>
    </source>
</evidence>
<organism evidence="4 5">
    <name type="scientific">Ciona savignyi</name>
    <name type="common">Pacific transparent sea squirt</name>
    <dbReference type="NCBI Taxonomy" id="51511"/>
    <lineage>
        <taxon>Eukaryota</taxon>
        <taxon>Metazoa</taxon>
        <taxon>Chordata</taxon>
        <taxon>Tunicata</taxon>
        <taxon>Ascidiacea</taxon>
        <taxon>Phlebobranchia</taxon>
        <taxon>Cionidae</taxon>
        <taxon>Ciona</taxon>
    </lineage>
</organism>
<feature type="domain" description="PLAT" evidence="3">
    <location>
        <begin position="157"/>
        <end position="182"/>
    </location>
</feature>
<reference evidence="5" key="1">
    <citation type="submission" date="2003-08" db="EMBL/GenBank/DDBJ databases">
        <authorList>
            <person name="Birren B."/>
            <person name="Nusbaum C."/>
            <person name="Abebe A."/>
            <person name="Abouelleil A."/>
            <person name="Adekoya E."/>
            <person name="Ait-zahra M."/>
            <person name="Allen N."/>
            <person name="Allen T."/>
            <person name="An P."/>
            <person name="Anderson M."/>
            <person name="Anderson S."/>
            <person name="Arachchi H."/>
            <person name="Armbruster J."/>
            <person name="Bachantsang P."/>
            <person name="Baldwin J."/>
            <person name="Barry A."/>
            <person name="Bayul T."/>
            <person name="Blitshsteyn B."/>
            <person name="Bloom T."/>
            <person name="Blye J."/>
            <person name="Boguslavskiy L."/>
            <person name="Borowsky M."/>
            <person name="Boukhgalter B."/>
            <person name="Brunache A."/>
            <person name="Butler J."/>
            <person name="Calixte N."/>
            <person name="Calvo S."/>
            <person name="Camarata J."/>
            <person name="Campo K."/>
            <person name="Chang J."/>
            <person name="Cheshatsang Y."/>
            <person name="Citroen M."/>
            <person name="Collymore A."/>
            <person name="Considine T."/>
            <person name="Cook A."/>
            <person name="Cooke P."/>
            <person name="Corum B."/>
            <person name="Cuomo C."/>
            <person name="David R."/>
            <person name="Dawoe T."/>
            <person name="Degray S."/>
            <person name="Dodge S."/>
            <person name="Dooley K."/>
            <person name="Dorje P."/>
            <person name="Dorjee K."/>
            <person name="Dorris L."/>
            <person name="Duffey N."/>
            <person name="Dupes A."/>
            <person name="Elkins T."/>
            <person name="Engels R."/>
            <person name="Erickson J."/>
            <person name="Farina A."/>
            <person name="Faro S."/>
            <person name="Ferreira P."/>
            <person name="Fischer H."/>
            <person name="Fitzgerald M."/>
            <person name="Foley K."/>
            <person name="Gage D."/>
            <person name="Galagan J."/>
            <person name="Gearin G."/>
            <person name="Gnerre S."/>
            <person name="Gnirke A."/>
            <person name="Goyette A."/>
            <person name="Graham J."/>
            <person name="Grandbois E."/>
            <person name="Gyaltsen K."/>
            <person name="Hafez N."/>
            <person name="Hagopian D."/>
            <person name="Hagos B."/>
            <person name="Hall J."/>
            <person name="Hatcher B."/>
            <person name="Heller A."/>
            <person name="Higgins H."/>
            <person name="Honan T."/>
            <person name="Horn A."/>
            <person name="Houde N."/>
            <person name="Hughes L."/>
            <person name="Hulme W."/>
            <person name="Husby E."/>
            <person name="Iliev I."/>
            <person name="Jaffe D."/>
            <person name="Jones C."/>
            <person name="Kamal M."/>
            <person name="Kamat A."/>
            <person name="Kamvysselis M."/>
            <person name="Karlsson E."/>
            <person name="Kells C."/>
            <person name="Kieu A."/>
            <person name="Kisner P."/>
            <person name="Kodira C."/>
            <person name="Kulbokas E."/>
            <person name="Labutti K."/>
            <person name="Lama D."/>
            <person name="Landers T."/>
            <person name="Leger J."/>
            <person name="Levine S."/>
            <person name="Lewis D."/>
            <person name="Lewis T."/>
            <person name="Lindblad-toh K."/>
            <person name="Liu X."/>
            <person name="Lokyitsang T."/>
            <person name="Lokyitsang Y."/>
            <person name="Lucien O."/>
            <person name="Lui A."/>
            <person name="Ma L.J."/>
            <person name="Mabbitt R."/>
            <person name="Macdonald J."/>
            <person name="Maclean C."/>
            <person name="Major J."/>
            <person name="Manning J."/>
            <person name="Marabella R."/>
            <person name="Maru K."/>
            <person name="Matthews C."/>
            <person name="Mauceli E."/>
            <person name="Mccarthy M."/>
            <person name="Mcdonough S."/>
            <person name="Mcghee T."/>
            <person name="Meldrim J."/>
            <person name="Meneus L."/>
            <person name="Mesirov J."/>
            <person name="Mihalev A."/>
            <person name="Mihova T."/>
            <person name="Mikkelsen T."/>
            <person name="Mlenga V."/>
            <person name="Moru K."/>
            <person name="Mozes J."/>
            <person name="Mulrain L."/>
            <person name="Munson G."/>
            <person name="Naylor J."/>
            <person name="Newes C."/>
            <person name="Nguyen C."/>
            <person name="Nguyen N."/>
            <person name="Nguyen T."/>
            <person name="Nicol R."/>
            <person name="Nielsen C."/>
            <person name="Nizzari M."/>
            <person name="Norbu C."/>
            <person name="Norbu N."/>
            <person name="O'donnell P."/>
            <person name="Okoawo O."/>
            <person name="O'leary S."/>
            <person name="Omotosho B."/>
            <person name="O'neill K."/>
            <person name="Osman S."/>
            <person name="Parker S."/>
            <person name="Perrin D."/>
            <person name="Phunkhang P."/>
            <person name="Piqani B."/>
            <person name="Purcell S."/>
            <person name="Rachupka T."/>
            <person name="Ramasamy U."/>
            <person name="Rameau R."/>
            <person name="Ray V."/>
            <person name="Raymond C."/>
            <person name="Retta R."/>
            <person name="Richardson S."/>
            <person name="Rise C."/>
            <person name="Rodriguez J."/>
            <person name="Rogers J."/>
            <person name="Rogov P."/>
            <person name="Rutman M."/>
            <person name="Schupbach R."/>
            <person name="Seaman C."/>
            <person name="Settipalli S."/>
            <person name="Sharpe T."/>
            <person name="Sheridan J."/>
            <person name="Sherpa N."/>
            <person name="Shi J."/>
            <person name="Smirnov S."/>
            <person name="Smith C."/>
            <person name="Sougnez C."/>
            <person name="Spencer B."/>
            <person name="Stalker J."/>
            <person name="Stange-thomann N."/>
            <person name="Stavropoulos S."/>
            <person name="Stetson K."/>
            <person name="Stone C."/>
            <person name="Stone S."/>
            <person name="Stubbs M."/>
            <person name="Talamas J."/>
            <person name="Tchuinga P."/>
            <person name="Tenzing P."/>
            <person name="Tesfaye S."/>
            <person name="Theodore J."/>
            <person name="Thoulutsang Y."/>
            <person name="Topham K."/>
            <person name="Towey S."/>
            <person name="Tsamla T."/>
            <person name="Tsomo N."/>
            <person name="Vallee D."/>
            <person name="Vassiliev H."/>
            <person name="Venkataraman V."/>
            <person name="Vinson J."/>
            <person name="Vo A."/>
            <person name="Wade C."/>
            <person name="Wang S."/>
            <person name="Wangchuk T."/>
            <person name="Wangdi T."/>
            <person name="Whittaker C."/>
            <person name="Wilkinson J."/>
            <person name="Wu Y."/>
            <person name="Wyman D."/>
            <person name="Yadav S."/>
            <person name="Yang S."/>
            <person name="Yang X."/>
            <person name="Yeager S."/>
            <person name="Yee E."/>
            <person name="Young G."/>
            <person name="Zainoun J."/>
            <person name="Zembeck L."/>
            <person name="Zimmer A."/>
            <person name="Zody M."/>
            <person name="Lander E."/>
        </authorList>
    </citation>
    <scope>NUCLEOTIDE SEQUENCE [LARGE SCALE GENOMIC DNA]</scope>
</reference>
<dbReference type="SUPFAM" id="SSF49723">
    <property type="entry name" value="Lipase/lipooxygenase domain (PLAT/LH2 domain)"/>
    <property type="match status" value="1"/>
</dbReference>
<dbReference type="Gene3D" id="2.40.180.10">
    <property type="entry name" value="Catalase core domain"/>
    <property type="match status" value="1"/>
</dbReference>
<dbReference type="InterPro" id="IPR036392">
    <property type="entry name" value="PLAT/LH2_dom_sf"/>
</dbReference>
<dbReference type="HOGENOM" id="CLU_1485234_0_0_1"/>
<keyword evidence="5" id="KW-1185">Reference proteome</keyword>
<dbReference type="Ensembl" id="ENSCSAVT00000019070.1">
    <property type="protein sequence ID" value="ENSCSAVP00000018863.1"/>
    <property type="gene ID" value="ENSCSAVG00000011086.1"/>
</dbReference>
<accession>H2ZMP7</accession>
<dbReference type="InParanoid" id="H2ZMP7"/>
<comment type="caution">
    <text evidence="1">Lacks conserved residue(s) required for the propagation of feature annotation.</text>
</comment>
<evidence type="ECO:0000256" key="1">
    <source>
        <dbReference type="PROSITE-ProRule" id="PRU00152"/>
    </source>
</evidence>
<dbReference type="Proteomes" id="UP000007875">
    <property type="component" value="Unassembled WGS sequence"/>
</dbReference>
<dbReference type="PROSITE" id="PS50095">
    <property type="entry name" value="PLAT"/>
    <property type="match status" value="1"/>
</dbReference>
<reference evidence="4" key="3">
    <citation type="submission" date="2025-09" db="UniProtKB">
        <authorList>
            <consortium name="Ensembl"/>
        </authorList>
    </citation>
    <scope>IDENTIFICATION</scope>
</reference>
<feature type="region of interest" description="Disordered" evidence="2">
    <location>
        <begin position="30"/>
        <end position="72"/>
    </location>
</feature>
<reference evidence="4" key="2">
    <citation type="submission" date="2025-08" db="UniProtKB">
        <authorList>
            <consortium name="Ensembl"/>
        </authorList>
    </citation>
    <scope>IDENTIFICATION</scope>
</reference>
<sequence length="182" mass="20494">MASNTKPRHVWDLNGHRVPCYEYEDTIEDSNSSMTTYSSTSDDIDKYTCRPPSSRTRRRDMRPSSRQGHPEVFLLNNPHLAGSYRPHSPGYPNNQHLNIDSTPRPTLTPDSGVCTNTGTQTSNHARSSDFRHSRIVHKIPYSEDSSSTDERTVVELCKYVVKVKTGDRLGAGTTADIYLSLH</sequence>
<dbReference type="InterPro" id="IPR001024">
    <property type="entry name" value="PLAT/LH2_dom"/>
</dbReference>
<name>H2ZMP7_CIOSA</name>
<feature type="compositionally biased region" description="Polar residues" evidence="2">
    <location>
        <begin position="100"/>
        <end position="125"/>
    </location>
</feature>